<evidence type="ECO:0000313" key="2">
    <source>
        <dbReference type="EMBL" id="WQD38060.1"/>
    </source>
</evidence>
<sequence>MKQDKEVWLRGALIEGITPLLQPVAHALLQASEELTIIMQNFNDALLWTQPAGCASPGFHLLHISGVLDRLLTYAEGNMLTDNQLAYLKKETEIQDLSSSNLEDQCQRQIKITLDRLKNFIPDTLTHYRSVGRAALPSTVIGLCTHAAEHTMRHIGQLIVTVKILQHQPLS</sequence>
<protein>
    <submittedName>
        <fullName evidence="2">DinB family protein</fullName>
    </submittedName>
</protein>
<dbReference type="InterPro" id="IPR024775">
    <property type="entry name" value="DinB-like"/>
</dbReference>
<reference evidence="2 3" key="1">
    <citation type="submission" date="2023-12" db="EMBL/GenBank/DDBJ databases">
        <title>Genome sequencing and assembly of bacterial species from a model synthetic community.</title>
        <authorList>
            <person name="Hogle S.L."/>
        </authorList>
    </citation>
    <scope>NUCLEOTIDE SEQUENCE [LARGE SCALE GENOMIC DNA]</scope>
    <source>
        <strain evidence="2 3">HAMBI_3031</strain>
    </source>
</reference>
<organism evidence="2 3">
    <name type="scientific">Niabella yanshanensis</name>
    <dbReference type="NCBI Taxonomy" id="577386"/>
    <lineage>
        <taxon>Bacteria</taxon>
        <taxon>Pseudomonadati</taxon>
        <taxon>Bacteroidota</taxon>
        <taxon>Chitinophagia</taxon>
        <taxon>Chitinophagales</taxon>
        <taxon>Chitinophagaceae</taxon>
        <taxon>Niabella</taxon>
    </lineage>
</organism>
<dbReference type="Pfam" id="PF12867">
    <property type="entry name" value="DinB_2"/>
    <property type="match status" value="1"/>
</dbReference>
<dbReference type="Proteomes" id="UP001325680">
    <property type="component" value="Chromosome"/>
</dbReference>
<evidence type="ECO:0000313" key="3">
    <source>
        <dbReference type="Proteomes" id="UP001325680"/>
    </source>
</evidence>
<dbReference type="SUPFAM" id="SSF109854">
    <property type="entry name" value="DinB/YfiT-like putative metalloenzymes"/>
    <property type="match status" value="1"/>
</dbReference>
<accession>A0ABZ0W455</accession>
<name>A0ABZ0W455_9BACT</name>
<feature type="domain" description="DinB-like" evidence="1">
    <location>
        <begin position="30"/>
        <end position="158"/>
    </location>
</feature>
<dbReference type="InterPro" id="IPR034660">
    <property type="entry name" value="DinB/YfiT-like"/>
</dbReference>
<evidence type="ECO:0000259" key="1">
    <source>
        <dbReference type="Pfam" id="PF12867"/>
    </source>
</evidence>
<proteinExistence type="predicted"/>
<dbReference type="EMBL" id="CP139960">
    <property type="protein sequence ID" value="WQD38060.1"/>
    <property type="molecule type" value="Genomic_DNA"/>
</dbReference>
<gene>
    <name evidence="2" type="ORF">U0035_20545</name>
</gene>
<dbReference type="Gene3D" id="1.20.120.450">
    <property type="entry name" value="dinb family like domain"/>
    <property type="match status" value="1"/>
</dbReference>
<keyword evidence="3" id="KW-1185">Reference proteome</keyword>
<dbReference type="RefSeq" id="WP_114790975.1">
    <property type="nucleotide sequence ID" value="NZ_CP139960.1"/>
</dbReference>